<dbReference type="InterPro" id="IPR027843">
    <property type="entry name" value="DUF4440"/>
</dbReference>
<dbReference type="Pfam" id="PF14534">
    <property type="entry name" value="DUF4440"/>
    <property type="match status" value="1"/>
</dbReference>
<evidence type="ECO:0000259" key="1">
    <source>
        <dbReference type="Pfam" id="PF14534"/>
    </source>
</evidence>
<sequence length="191" mass="21549">MGRKQFLLGEGTQSIVGHDPTKEKFFCRDFRYQRIRQELTRDGVEGLTRHSGTMPNLDHAESLRAAERRLQAAQLTSDIDALTELLDDSVRFTGPDGNLYSKQDDLRMHETGHQVLTRVEEEDLQVLATPHTGVTWFLGTLEGTIGGRPLVARMRYTRTWIHDQAGWKIIAAHAMFLTDDPFDVGGVTQDG</sequence>
<reference evidence="2 3" key="1">
    <citation type="journal article" date="2019" name="Int. J. Syst. Evol. Microbiol.">
        <title>The Global Catalogue of Microorganisms (GCM) 10K type strain sequencing project: providing services to taxonomists for standard genome sequencing and annotation.</title>
        <authorList>
            <consortium name="The Broad Institute Genomics Platform"/>
            <consortium name="The Broad Institute Genome Sequencing Center for Infectious Disease"/>
            <person name="Wu L."/>
            <person name="Ma J."/>
        </authorList>
    </citation>
    <scope>NUCLEOTIDE SEQUENCE [LARGE SCALE GENOMIC DNA]</scope>
    <source>
        <strain evidence="2 3">JCM 3325</strain>
    </source>
</reference>
<evidence type="ECO:0000313" key="3">
    <source>
        <dbReference type="Proteomes" id="UP001501231"/>
    </source>
</evidence>
<gene>
    <name evidence="2" type="ORF">GCM10010191_67350</name>
</gene>
<dbReference type="EMBL" id="BAAARW010000026">
    <property type="protein sequence ID" value="GAA2441629.1"/>
    <property type="molecule type" value="Genomic_DNA"/>
</dbReference>
<dbReference type="SUPFAM" id="SSF54427">
    <property type="entry name" value="NTF2-like"/>
    <property type="match status" value="1"/>
</dbReference>
<dbReference type="Proteomes" id="UP001501231">
    <property type="component" value="Unassembled WGS sequence"/>
</dbReference>
<accession>A0ABN3JWM2</accession>
<dbReference type="Gene3D" id="3.10.450.50">
    <property type="match status" value="1"/>
</dbReference>
<name>A0ABN3JWM2_9ACTN</name>
<evidence type="ECO:0000313" key="2">
    <source>
        <dbReference type="EMBL" id="GAA2441629.1"/>
    </source>
</evidence>
<proteinExistence type="predicted"/>
<keyword evidence="3" id="KW-1185">Reference proteome</keyword>
<dbReference type="InterPro" id="IPR032710">
    <property type="entry name" value="NTF2-like_dom_sf"/>
</dbReference>
<comment type="caution">
    <text evidence="2">The sequence shown here is derived from an EMBL/GenBank/DDBJ whole genome shotgun (WGS) entry which is preliminary data.</text>
</comment>
<feature type="domain" description="DUF4440" evidence="1">
    <location>
        <begin position="63"/>
        <end position="169"/>
    </location>
</feature>
<protein>
    <recommendedName>
        <fullName evidence="1">DUF4440 domain-containing protein</fullName>
    </recommendedName>
</protein>
<organism evidence="2 3">
    <name type="scientific">Actinomadura vinacea</name>
    <dbReference type="NCBI Taxonomy" id="115336"/>
    <lineage>
        <taxon>Bacteria</taxon>
        <taxon>Bacillati</taxon>
        <taxon>Actinomycetota</taxon>
        <taxon>Actinomycetes</taxon>
        <taxon>Streptosporangiales</taxon>
        <taxon>Thermomonosporaceae</taxon>
        <taxon>Actinomadura</taxon>
    </lineage>
</organism>